<evidence type="ECO:0000313" key="7">
    <source>
        <dbReference type="EMBL" id="TQR34255.1"/>
    </source>
</evidence>
<dbReference type="AlphaFoldDB" id="A0A544UL97"/>
<reference evidence="7 8" key="1">
    <citation type="submission" date="2018-03" db="EMBL/GenBank/DDBJ databases">
        <title>Aerobic endospore-forming bacteria genome sequencing and assembly.</title>
        <authorList>
            <person name="Cavalcante D.A."/>
            <person name="Driks A."/>
            <person name="Putonti C."/>
            <person name="De-Souza M.T."/>
        </authorList>
    </citation>
    <scope>NUCLEOTIDE SEQUENCE [LARGE SCALE GENOMIC DNA]</scope>
    <source>
        <strain evidence="7 8">SDF0037</strain>
    </source>
</reference>
<proteinExistence type="inferred from homology"/>
<evidence type="ECO:0000259" key="6">
    <source>
        <dbReference type="Pfam" id="PF08281"/>
    </source>
</evidence>
<dbReference type="NCBIfam" id="TIGR02937">
    <property type="entry name" value="sigma70-ECF"/>
    <property type="match status" value="1"/>
</dbReference>
<dbReference type="InterPro" id="IPR013325">
    <property type="entry name" value="RNA_pol_sigma_r2"/>
</dbReference>
<keyword evidence="3" id="KW-0731">Sigma factor</keyword>
<dbReference type="InterPro" id="IPR007627">
    <property type="entry name" value="RNA_pol_sigma70_r2"/>
</dbReference>
<dbReference type="EMBL" id="SADV01000006">
    <property type="protein sequence ID" value="TQR34255.1"/>
    <property type="molecule type" value="Genomic_DNA"/>
</dbReference>
<accession>A0A544UL97</accession>
<dbReference type="SUPFAM" id="SSF88659">
    <property type="entry name" value="Sigma3 and sigma4 domains of RNA polymerase sigma factors"/>
    <property type="match status" value="1"/>
</dbReference>
<comment type="caution">
    <text evidence="7">The sequence shown here is derived from an EMBL/GenBank/DDBJ whole genome shotgun (WGS) entry which is preliminary data.</text>
</comment>
<keyword evidence="2" id="KW-0805">Transcription regulation</keyword>
<dbReference type="Pfam" id="PF08281">
    <property type="entry name" value="Sigma70_r4_2"/>
    <property type="match status" value="1"/>
</dbReference>
<evidence type="ECO:0000256" key="4">
    <source>
        <dbReference type="ARBA" id="ARBA00023163"/>
    </source>
</evidence>
<dbReference type="PANTHER" id="PTHR43133:SF51">
    <property type="entry name" value="RNA POLYMERASE SIGMA FACTOR"/>
    <property type="match status" value="1"/>
</dbReference>
<gene>
    <name evidence="7" type="ORF">C7Y47_09770</name>
</gene>
<dbReference type="CDD" id="cd06171">
    <property type="entry name" value="Sigma70_r4"/>
    <property type="match status" value="1"/>
</dbReference>
<dbReference type="InterPro" id="IPR013324">
    <property type="entry name" value="RNA_pol_sigma_r3/r4-like"/>
</dbReference>
<organism evidence="7 8">
    <name type="scientific">Lysinibacillus sphaericus</name>
    <name type="common">Bacillus sphaericus</name>
    <dbReference type="NCBI Taxonomy" id="1421"/>
    <lineage>
        <taxon>Bacteria</taxon>
        <taxon>Bacillati</taxon>
        <taxon>Bacillota</taxon>
        <taxon>Bacilli</taxon>
        <taxon>Bacillales</taxon>
        <taxon>Bacillaceae</taxon>
        <taxon>Lysinibacillus</taxon>
    </lineage>
</organism>
<feature type="domain" description="RNA polymerase sigma factor 70 region 4 type 2" evidence="6">
    <location>
        <begin position="115"/>
        <end position="166"/>
    </location>
</feature>
<dbReference type="Gene3D" id="1.10.10.10">
    <property type="entry name" value="Winged helix-like DNA-binding domain superfamily/Winged helix DNA-binding domain"/>
    <property type="match status" value="1"/>
</dbReference>
<dbReference type="PANTHER" id="PTHR43133">
    <property type="entry name" value="RNA POLYMERASE ECF-TYPE SIGMA FACTO"/>
    <property type="match status" value="1"/>
</dbReference>
<dbReference type="InterPro" id="IPR014284">
    <property type="entry name" value="RNA_pol_sigma-70_dom"/>
</dbReference>
<evidence type="ECO:0000313" key="8">
    <source>
        <dbReference type="Proteomes" id="UP000317944"/>
    </source>
</evidence>
<evidence type="ECO:0000256" key="3">
    <source>
        <dbReference type="ARBA" id="ARBA00023082"/>
    </source>
</evidence>
<dbReference type="GO" id="GO:0006352">
    <property type="term" value="P:DNA-templated transcription initiation"/>
    <property type="evidence" value="ECO:0007669"/>
    <property type="project" value="InterPro"/>
</dbReference>
<dbReference type="InterPro" id="IPR036388">
    <property type="entry name" value="WH-like_DNA-bd_sf"/>
</dbReference>
<dbReference type="Pfam" id="PF04542">
    <property type="entry name" value="Sigma70_r2"/>
    <property type="match status" value="1"/>
</dbReference>
<dbReference type="InterPro" id="IPR013249">
    <property type="entry name" value="RNA_pol_sigma70_r4_t2"/>
</dbReference>
<evidence type="ECO:0000256" key="2">
    <source>
        <dbReference type="ARBA" id="ARBA00023015"/>
    </source>
</evidence>
<dbReference type="GO" id="GO:0003677">
    <property type="term" value="F:DNA binding"/>
    <property type="evidence" value="ECO:0007669"/>
    <property type="project" value="InterPro"/>
</dbReference>
<name>A0A544UL97_LYSSH</name>
<comment type="similarity">
    <text evidence="1">Belongs to the sigma-70 factor family. ECF subfamily.</text>
</comment>
<dbReference type="Gene3D" id="1.10.1740.10">
    <property type="match status" value="1"/>
</dbReference>
<dbReference type="InterPro" id="IPR039425">
    <property type="entry name" value="RNA_pol_sigma-70-like"/>
</dbReference>
<dbReference type="OrthoDB" id="9782703at2"/>
<protein>
    <submittedName>
        <fullName evidence="7">Sigma-70 family RNA polymerase sigma factor</fullName>
    </submittedName>
</protein>
<evidence type="ECO:0000256" key="1">
    <source>
        <dbReference type="ARBA" id="ARBA00010641"/>
    </source>
</evidence>
<sequence length="177" mass="20741">MDLEKLVKSAKKGDDEAFEQLIVLMREKLYRTAYSYVRNEQDALDIYQESIYKAYTTLKTLKNPSSFPGWIVKIVTFKSIDFIRKDSRKFTSGDEALFIELAGHQNIENITHTLDLKEAFETLDAKYKTILWLRFYHDFSVKEIAKMLGCPEGTVKSYINRAKKELKPVLREGYLYE</sequence>
<dbReference type="SUPFAM" id="SSF88946">
    <property type="entry name" value="Sigma2 domain of RNA polymerase sigma factors"/>
    <property type="match status" value="1"/>
</dbReference>
<feature type="domain" description="RNA polymerase sigma-70 region 2" evidence="5">
    <location>
        <begin position="26"/>
        <end position="88"/>
    </location>
</feature>
<keyword evidence="4" id="KW-0804">Transcription</keyword>
<dbReference type="Proteomes" id="UP000317944">
    <property type="component" value="Unassembled WGS sequence"/>
</dbReference>
<dbReference type="RefSeq" id="WP_142508607.1">
    <property type="nucleotide sequence ID" value="NZ_SADV01000006.1"/>
</dbReference>
<evidence type="ECO:0000259" key="5">
    <source>
        <dbReference type="Pfam" id="PF04542"/>
    </source>
</evidence>
<dbReference type="GO" id="GO:0016987">
    <property type="term" value="F:sigma factor activity"/>
    <property type="evidence" value="ECO:0007669"/>
    <property type="project" value="UniProtKB-KW"/>
</dbReference>